<dbReference type="EMBL" id="BTGU01000175">
    <property type="protein sequence ID" value="GMN64297.1"/>
    <property type="molecule type" value="Genomic_DNA"/>
</dbReference>
<protein>
    <submittedName>
        <fullName evidence="1">Uncharacterized protein</fullName>
    </submittedName>
</protein>
<accession>A0AA88J7S4</accession>
<proteinExistence type="predicted"/>
<sequence length="71" mass="7809">MGPETFVNDITRKRSMVFEGDAFDPVDVLVAVDIVPVAAVGFHFRIPGNKALWIVEGFLDLDEGVHVIRVA</sequence>
<comment type="caution">
    <text evidence="1">The sequence shown here is derived from an EMBL/GenBank/DDBJ whole genome shotgun (WGS) entry which is preliminary data.</text>
</comment>
<keyword evidence="2" id="KW-1185">Reference proteome</keyword>
<name>A0AA88J7S4_FICCA</name>
<dbReference type="AlphaFoldDB" id="A0AA88J7S4"/>
<dbReference type="Proteomes" id="UP001187192">
    <property type="component" value="Unassembled WGS sequence"/>
</dbReference>
<evidence type="ECO:0000313" key="1">
    <source>
        <dbReference type="EMBL" id="GMN64297.1"/>
    </source>
</evidence>
<organism evidence="1 2">
    <name type="scientific">Ficus carica</name>
    <name type="common">Common fig</name>
    <dbReference type="NCBI Taxonomy" id="3494"/>
    <lineage>
        <taxon>Eukaryota</taxon>
        <taxon>Viridiplantae</taxon>
        <taxon>Streptophyta</taxon>
        <taxon>Embryophyta</taxon>
        <taxon>Tracheophyta</taxon>
        <taxon>Spermatophyta</taxon>
        <taxon>Magnoliopsida</taxon>
        <taxon>eudicotyledons</taxon>
        <taxon>Gunneridae</taxon>
        <taxon>Pentapetalae</taxon>
        <taxon>rosids</taxon>
        <taxon>fabids</taxon>
        <taxon>Rosales</taxon>
        <taxon>Moraceae</taxon>
        <taxon>Ficeae</taxon>
        <taxon>Ficus</taxon>
    </lineage>
</organism>
<evidence type="ECO:0000313" key="2">
    <source>
        <dbReference type="Proteomes" id="UP001187192"/>
    </source>
</evidence>
<reference evidence="1" key="1">
    <citation type="submission" date="2023-07" db="EMBL/GenBank/DDBJ databases">
        <title>draft genome sequence of fig (Ficus carica).</title>
        <authorList>
            <person name="Takahashi T."/>
            <person name="Nishimura K."/>
        </authorList>
    </citation>
    <scope>NUCLEOTIDE SEQUENCE</scope>
</reference>
<gene>
    <name evidence="1" type="ORF">TIFTF001_033368</name>
</gene>